<keyword evidence="1" id="KW-0812">Transmembrane</keyword>
<dbReference type="Pfam" id="PF04186">
    <property type="entry name" value="FxsA"/>
    <property type="match status" value="1"/>
</dbReference>
<evidence type="ECO:0000256" key="1">
    <source>
        <dbReference type="SAM" id="Phobius"/>
    </source>
</evidence>
<keyword evidence="3" id="KW-1185">Reference proteome</keyword>
<dbReference type="RefSeq" id="WP_092805957.1">
    <property type="nucleotide sequence ID" value="NZ_FMUH01000005.1"/>
</dbReference>
<dbReference type="AlphaFoldDB" id="A0A1G4YN22"/>
<dbReference type="NCBIfam" id="NF008528">
    <property type="entry name" value="PRK11463.1-2"/>
    <property type="match status" value="1"/>
</dbReference>
<dbReference type="PANTHER" id="PTHR35335:SF1">
    <property type="entry name" value="UPF0716 PROTEIN FXSA"/>
    <property type="match status" value="1"/>
</dbReference>
<proteinExistence type="predicted"/>
<dbReference type="EMBL" id="FMUH01000005">
    <property type="protein sequence ID" value="SCX54754.1"/>
    <property type="molecule type" value="Genomic_DNA"/>
</dbReference>
<organism evidence="2 3">
    <name type="scientific">Klenkia marina</name>
    <dbReference type="NCBI Taxonomy" id="1960309"/>
    <lineage>
        <taxon>Bacteria</taxon>
        <taxon>Bacillati</taxon>
        <taxon>Actinomycetota</taxon>
        <taxon>Actinomycetes</taxon>
        <taxon>Geodermatophilales</taxon>
        <taxon>Geodermatophilaceae</taxon>
        <taxon>Klenkia</taxon>
    </lineage>
</organism>
<dbReference type="OrthoDB" id="9792788at2"/>
<keyword evidence="1" id="KW-1133">Transmembrane helix</keyword>
<reference evidence="3" key="1">
    <citation type="submission" date="2016-10" db="EMBL/GenBank/DDBJ databases">
        <authorList>
            <person name="Varghese N."/>
            <person name="Submissions S."/>
        </authorList>
    </citation>
    <scope>NUCLEOTIDE SEQUENCE [LARGE SCALE GENOMIC DNA]</scope>
    <source>
        <strain evidence="3">DSM 45722</strain>
    </source>
</reference>
<dbReference type="STRING" id="1960309.SAMN03159343_3140"/>
<dbReference type="PANTHER" id="PTHR35335">
    <property type="entry name" value="UPF0716 PROTEIN FXSA"/>
    <property type="match status" value="1"/>
</dbReference>
<accession>A0A1G4YN22</accession>
<gene>
    <name evidence="2" type="ORF">SAMN03159343_3140</name>
</gene>
<dbReference type="InterPro" id="IPR007313">
    <property type="entry name" value="FxsA"/>
</dbReference>
<dbReference type="GO" id="GO:0016020">
    <property type="term" value="C:membrane"/>
    <property type="evidence" value="ECO:0007669"/>
    <property type="project" value="InterPro"/>
</dbReference>
<evidence type="ECO:0000313" key="2">
    <source>
        <dbReference type="EMBL" id="SCX54754.1"/>
    </source>
</evidence>
<feature type="transmembrane region" description="Helical" evidence="1">
    <location>
        <begin position="69"/>
        <end position="91"/>
    </location>
</feature>
<sequence length="165" mass="17229">MTSRLRTALGLGALAEVVVFIALGATIGWGWTILAALASSALGWVLLAKQGTKTLTELRLRAQEHRAPGTALGDAGLVAAGGFLMILPGFIGDVLGLLCLLPGTRKLPRALIARALLNRLPDRARGPVRVQSTRPAQVHPEPGAAHVPTTRVIEGTVVEGTVVDR</sequence>
<evidence type="ECO:0000313" key="3">
    <source>
        <dbReference type="Proteomes" id="UP000198981"/>
    </source>
</evidence>
<keyword evidence="1" id="KW-0472">Membrane</keyword>
<name>A0A1G4YN22_9ACTN</name>
<protein>
    <submittedName>
        <fullName evidence="2">UPF0716 protein FxsA</fullName>
    </submittedName>
</protein>
<dbReference type="Proteomes" id="UP000198981">
    <property type="component" value="Unassembled WGS sequence"/>
</dbReference>